<dbReference type="SUPFAM" id="SSF160369">
    <property type="entry name" value="Ribosomal protein L10-like"/>
    <property type="match status" value="1"/>
</dbReference>
<comment type="function">
    <text evidence="1 6">Forms part of the ribosomal stalk, playing a central role in the interaction of the ribosome with GTP-bound translation factors.</text>
</comment>
<sequence>MDRSEKAAFVAALQAVFAETSFVLVSQNKGLTVADATKLRRQMNSAGATYKVAKNRLAALALTGTSFQGISPLLKGPTALAWSKDPVAVAKTAVEFAKGNDKFVILGGALGKQTLNADGVKALAELPSLDALRASLLGMIQTPATRIAGVLQAPGSQLARVFSAYAKKDEAEAEAA</sequence>
<dbReference type="RefSeq" id="WP_092961089.1">
    <property type="nucleotide sequence ID" value="NZ_FOSQ01000006.1"/>
</dbReference>
<dbReference type="Proteomes" id="UP000199473">
    <property type="component" value="Unassembled WGS sequence"/>
</dbReference>
<reference evidence="7 8" key="1">
    <citation type="submission" date="2016-10" db="EMBL/GenBank/DDBJ databases">
        <authorList>
            <person name="de Groot N.N."/>
        </authorList>
    </citation>
    <scope>NUCLEOTIDE SEQUENCE [LARGE SCALE GENOMIC DNA]</scope>
    <source>
        <strain evidence="7 8">DSM 19981</strain>
    </source>
</reference>
<dbReference type="EMBL" id="FOSQ01000006">
    <property type="protein sequence ID" value="SFK73778.1"/>
    <property type="molecule type" value="Genomic_DNA"/>
</dbReference>
<evidence type="ECO:0000256" key="3">
    <source>
        <dbReference type="ARBA" id="ARBA00022980"/>
    </source>
</evidence>
<dbReference type="GO" id="GO:1990904">
    <property type="term" value="C:ribonucleoprotein complex"/>
    <property type="evidence" value="ECO:0007669"/>
    <property type="project" value="UniProtKB-KW"/>
</dbReference>
<evidence type="ECO:0000256" key="4">
    <source>
        <dbReference type="ARBA" id="ARBA00023274"/>
    </source>
</evidence>
<dbReference type="STRING" id="1123062.SAMN02745775_106252"/>
<gene>
    <name evidence="6" type="primary">rplJ</name>
    <name evidence="7" type="ORF">SAMN02745775_106252</name>
</gene>
<dbReference type="OrthoDB" id="9791972at2"/>
<dbReference type="PANTHER" id="PTHR11560">
    <property type="entry name" value="39S RIBOSOMAL PROTEIN L10, MITOCHONDRIAL"/>
    <property type="match status" value="1"/>
</dbReference>
<dbReference type="Gene3D" id="6.10.250.290">
    <property type="match status" value="1"/>
</dbReference>
<evidence type="ECO:0000256" key="1">
    <source>
        <dbReference type="ARBA" id="ARBA00002633"/>
    </source>
</evidence>
<keyword evidence="8" id="KW-1185">Reference proteome</keyword>
<dbReference type="HAMAP" id="MF_00362">
    <property type="entry name" value="Ribosomal_uL10"/>
    <property type="match status" value="1"/>
</dbReference>
<dbReference type="Pfam" id="PF00466">
    <property type="entry name" value="Ribosomal_L10"/>
    <property type="match status" value="1"/>
</dbReference>
<name>A0A1I4BY83_9PROT</name>
<comment type="subunit">
    <text evidence="6">Part of the ribosomal stalk of the 50S ribosomal subunit. The N-terminus interacts with L11 and the large rRNA to form the base of the stalk. The C-terminus forms an elongated spine to which L12 dimers bind in a sequential fashion forming a multimeric L10(L12)X complex.</text>
</comment>
<keyword evidence="6" id="KW-0699">rRNA-binding</keyword>
<proteinExistence type="inferred from homology"/>
<evidence type="ECO:0000313" key="8">
    <source>
        <dbReference type="Proteomes" id="UP000199473"/>
    </source>
</evidence>
<protein>
    <recommendedName>
        <fullName evidence="5 6">Large ribosomal subunit protein uL10</fullName>
    </recommendedName>
</protein>
<dbReference type="InterPro" id="IPR047865">
    <property type="entry name" value="Ribosomal_uL10_bac_type"/>
</dbReference>
<dbReference type="GO" id="GO:0070180">
    <property type="term" value="F:large ribosomal subunit rRNA binding"/>
    <property type="evidence" value="ECO:0007669"/>
    <property type="project" value="UniProtKB-UniRule"/>
</dbReference>
<dbReference type="Gene3D" id="3.30.70.1730">
    <property type="match status" value="1"/>
</dbReference>
<evidence type="ECO:0000256" key="6">
    <source>
        <dbReference type="HAMAP-Rule" id="MF_00362"/>
    </source>
</evidence>
<dbReference type="InterPro" id="IPR043141">
    <property type="entry name" value="Ribosomal_uL10-like_sf"/>
</dbReference>
<dbReference type="GO" id="GO:0006412">
    <property type="term" value="P:translation"/>
    <property type="evidence" value="ECO:0007669"/>
    <property type="project" value="UniProtKB-UniRule"/>
</dbReference>
<evidence type="ECO:0000256" key="5">
    <source>
        <dbReference type="ARBA" id="ARBA00035202"/>
    </source>
</evidence>
<dbReference type="AlphaFoldDB" id="A0A1I4BY83"/>
<organism evidence="7 8">
    <name type="scientific">Falsiroseomonas stagni DSM 19981</name>
    <dbReference type="NCBI Taxonomy" id="1123062"/>
    <lineage>
        <taxon>Bacteria</taxon>
        <taxon>Pseudomonadati</taxon>
        <taxon>Pseudomonadota</taxon>
        <taxon>Alphaproteobacteria</taxon>
        <taxon>Acetobacterales</taxon>
        <taxon>Roseomonadaceae</taxon>
        <taxon>Falsiroseomonas</taxon>
    </lineage>
</organism>
<dbReference type="InterPro" id="IPR022973">
    <property type="entry name" value="Ribosomal_uL10_bac"/>
</dbReference>
<keyword evidence="3 6" id="KW-0689">Ribosomal protein</keyword>
<comment type="similarity">
    <text evidence="2 6">Belongs to the universal ribosomal protein uL10 family.</text>
</comment>
<dbReference type="CDD" id="cd05797">
    <property type="entry name" value="Ribosomal_L10"/>
    <property type="match status" value="1"/>
</dbReference>
<dbReference type="NCBIfam" id="NF000955">
    <property type="entry name" value="PRK00099.1-1"/>
    <property type="match status" value="1"/>
</dbReference>
<accession>A0A1I4BY83</accession>
<keyword evidence="4 6" id="KW-0687">Ribonucleoprotein</keyword>
<evidence type="ECO:0000256" key="2">
    <source>
        <dbReference type="ARBA" id="ARBA00008889"/>
    </source>
</evidence>
<dbReference type="InterPro" id="IPR001790">
    <property type="entry name" value="Ribosomal_uL10"/>
</dbReference>
<dbReference type="GO" id="GO:0005840">
    <property type="term" value="C:ribosome"/>
    <property type="evidence" value="ECO:0007669"/>
    <property type="project" value="UniProtKB-KW"/>
</dbReference>
<evidence type="ECO:0000313" key="7">
    <source>
        <dbReference type="EMBL" id="SFK73778.1"/>
    </source>
</evidence>
<keyword evidence="6" id="KW-0694">RNA-binding</keyword>